<feature type="signal peptide" evidence="1">
    <location>
        <begin position="1"/>
        <end position="19"/>
    </location>
</feature>
<accession>A0ABY7YN75</accession>
<feature type="domain" description="Thiol:disulfide interchange protein DsbD N-terminal" evidence="2">
    <location>
        <begin position="43"/>
        <end position="147"/>
    </location>
</feature>
<dbReference type="RefSeq" id="WP_282218919.1">
    <property type="nucleotide sequence ID" value="NZ_CP118246.1"/>
</dbReference>
<dbReference type="Proteomes" id="UP001220530">
    <property type="component" value="Chromosome"/>
</dbReference>
<gene>
    <name evidence="3" type="ORF">PSQ19_18305</name>
</gene>
<name>A0ABY7YN75_9HYPH</name>
<evidence type="ECO:0000259" key="2">
    <source>
        <dbReference type="Pfam" id="PF11412"/>
    </source>
</evidence>
<evidence type="ECO:0000256" key="1">
    <source>
        <dbReference type="SAM" id="SignalP"/>
    </source>
</evidence>
<sequence>MKALTVLIFALLPATTTIAAETAWQEVAPDVKLRLVSSGQIKSDGQTMVGLEITMPPNTRTYWRIPGQSGIPAQLDATGSVGVNAENFIWPHPSIQVADGYTDFVYWGDTLLPIAIATSGAAPELDLTVTLGICSDICVPAQASFALPLQSDRPDSANGLRIRQAVAEAPIDWPNDHPPAIANVAYRPDLKSIAVRLADPAIDPATMIAATQTGDPLFGAPQKSPEPNVVLLPILGKFDEKALKSLPVQALIHDRYGGVRSNAGRRTVAPFPCCLGLRVADRLPAGAKPLIRVDTKFWIDALLM</sequence>
<feature type="chain" id="PRO_5045937139" evidence="1">
    <location>
        <begin position="20"/>
        <end position="304"/>
    </location>
</feature>
<dbReference type="Pfam" id="PF11412">
    <property type="entry name" value="DsbD_N"/>
    <property type="match status" value="1"/>
</dbReference>
<keyword evidence="4" id="KW-1185">Reference proteome</keyword>
<evidence type="ECO:0000313" key="3">
    <source>
        <dbReference type="EMBL" id="WDR02515.1"/>
    </source>
</evidence>
<proteinExistence type="predicted"/>
<keyword evidence="1" id="KW-0732">Signal</keyword>
<dbReference type="InterPro" id="IPR028250">
    <property type="entry name" value="DsbDN"/>
</dbReference>
<reference evidence="3 4" key="1">
    <citation type="submission" date="2023-02" db="EMBL/GenBank/DDBJ databases">
        <title>Devosia algicola sp. nov., isolated from the phycosphere of marine algae.</title>
        <authorList>
            <person name="Kim J.M."/>
            <person name="Lee J.K."/>
            <person name="Choi B.J."/>
            <person name="Bayburt H."/>
            <person name="Jeon C.O."/>
        </authorList>
    </citation>
    <scope>NUCLEOTIDE SEQUENCE [LARGE SCALE GENOMIC DNA]</scope>
    <source>
        <strain evidence="3 4">G20-9</strain>
    </source>
</reference>
<dbReference type="EMBL" id="CP118246">
    <property type="protein sequence ID" value="WDR02515.1"/>
    <property type="molecule type" value="Genomic_DNA"/>
</dbReference>
<protein>
    <submittedName>
        <fullName evidence="3">Protein-disulfide reductase DsbD family protein</fullName>
    </submittedName>
</protein>
<organism evidence="3 4">
    <name type="scientific">Devosia algicola</name>
    <dbReference type="NCBI Taxonomy" id="3026418"/>
    <lineage>
        <taxon>Bacteria</taxon>
        <taxon>Pseudomonadati</taxon>
        <taxon>Pseudomonadota</taxon>
        <taxon>Alphaproteobacteria</taxon>
        <taxon>Hyphomicrobiales</taxon>
        <taxon>Devosiaceae</taxon>
        <taxon>Devosia</taxon>
    </lineage>
</organism>
<evidence type="ECO:0000313" key="4">
    <source>
        <dbReference type="Proteomes" id="UP001220530"/>
    </source>
</evidence>